<dbReference type="NCBIfam" id="NF047389">
    <property type="entry name" value="ATPase_Sll1717"/>
    <property type="match status" value="1"/>
</dbReference>
<organism evidence="1 2">
    <name type="scientific">Marinobacter confluentis</name>
    <dbReference type="NCBI Taxonomy" id="1697557"/>
    <lineage>
        <taxon>Bacteria</taxon>
        <taxon>Pseudomonadati</taxon>
        <taxon>Pseudomonadota</taxon>
        <taxon>Gammaproteobacteria</taxon>
        <taxon>Pseudomonadales</taxon>
        <taxon>Marinobacteraceae</taxon>
        <taxon>Marinobacter</taxon>
    </lineage>
</organism>
<comment type="caution">
    <text evidence="1">The sequence shown here is derived from an EMBL/GenBank/DDBJ whole genome shotgun (WGS) entry which is preliminary data.</text>
</comment>
<accession>A0A4Z1C0Y6</accession>
<name>A0A4Z1C0Y6_9GAMM</name>
<dbReference type="OrthoDB" id="9179688at2"/>
<evidence type="ECO:0000313" key="1">
    <source>
        <dbReference type="EMBL" id="TGN40678.1"/>
    </source>
</evidence>
<protein>
    <recommendedName>
        <fullName evidence="3">FunZ protein</fullName>
    </recommendedName>
</protein>
<dbReference type="EMBL" id="SRPF01000002">
    <property type="protein sequence ID" value="TGN40678.1"/>
    <property type="molecule type" value="Genomic_DNA"/>
</dbReference>
<dbReference type="AlphaFoldDB" id="A0A4Z1C0Y6"/>
<dbReference type="RefSeq" id="WP_135803340.1">
    <property type="nucleotide sequence ID" value="NZ_SRPF01000002.1"/>
</dbReference>
<evidence type="ECO:0000313" key="2">
    <source>
        <dbReference type="Proteomes" id="UP000298325"/>
    </source>
</evidence>
<sequence length="481" mass="56908">MEQIRLKDIYLGENDGKKEAVYRSDFERFFVDIDKNYEKIQDKRNFLVLGRKGSGKTFFGQYIKKMAESDPLQFCDISSYKDFKFQELIHLKSGDIQPNEYYEIWRWLLLLDLAKLCLTDQGIPESDAKEKLIAFFDANYKSISIDTKKVVEITKKRQVRGGFLKSFADLSSGQKLEEGSYLDYIDDLEEVVLDLLSNSQSKYTTIYDELDDRFRDDEYYRHSIISLLKAADHINLKAAEKSINSKAIILLRSDIFSTFNDPDLNKIKRVNTIKIDWGDKVSVSSPLMKMIVFKARISSTLISALRDEEIFRSLFPQSIDRTSAERFMLERSFFRPRDIITMLNLIIEKYPNSTYFGWKSFKDVNKEYSEYLLDEVRNEMFGHHADEQIEGIIKLLKNYNKHFIEYEELKTYMEANRYHYDGLDLEKMLIALFKFNAIGNKWYNQYKKKEYYTWAHRDDKADLDLDKTIVIHRGLREAFSM</sequence>
<reference evidence="1 2" key="1">
    <citation type="submission" date="2019-04" db="EMBL/GenBank/DDBJ databases">
        <authorList>
            <person name="Park S."/>
            <person name="Yoon J.-H."/>
        </authorList>
    </citation>
    <scope>NUCLEOTIDE SEQUENCE [LARGE SCALE GENOMIC DNA]</scope>
    <source>
        <strain evidence="1 2">HJM-18</strain>
    </source>
</reference>
<keyword evidence="2" id="KW-1185">Reference proteome</keyword>
<dbReference type="InterPro" id="IPR059206">
    <property type="entry name" value="Sll1717-like"/>
</dbReference>
<gene>
    <name evidence="1" type="ORF">E5Q11_10585</name>
</gene>
<proteinExistence type="predicted"/>
<dbReference type="Proteomes" id="UP000298325">
    <property type="component" value="Unassembled WGS sequence"/>
</dbReference>
<evidence type="ECO:0008006" key="3">
    <source>
        <dbReference type="Google" id="ProtNLM"/>
    </source>
</evidence>